<comment type="catalytic activity">
    <reaction evidence="3">
        <text>apo-[malonate decarboxylase ACP] + 2'-(5''-triphospho-alpha-D-ribosyl)-3'-dephospho-CoA = holo-[malonate decarboxylase ACP] + diphosphate</text>
        <dbReference type="Rhea" id="RHEA:42644"/>
        <dbReference type="Rhea" id="RHEA-COMP:10160"/>
        <dbReference type="Rhea" id="RHEA-COMP:10161"/>
        <dbReference type="ChEBI" id="CHEBI:29999"/>
        <dbReference type="ChEBI" id="CHEBI:33019"/>
        <dbReference type="ChEBI" id="CHEBI:61378"/>
        <dbReference type="ChEBI" id="CHEBI:82683"/>
        <dbReference type="EC" id="2.7.7.66"/>
    </reaction>
</comment>
<comment type="function">
    <text evidence="3">Transfers 2'-(5-triphosphoribosyl)-3'-dephosphocoenzyme-A to the apo-[acyl-carrier-protein] of the malonate decarboxylase to yield holo-[acyl-carrier-protein].</text>
</comment>
<reference evidence="6 7" key="1">
    <citation type="journal article" date="2015" name="PLoS ONE">
        <title>Azotobacter Genomes: The Genome of Azotobacter chroococcum NCIMB 8003 (ATCC 4412).</title>
        <authorList>
            <person name="Robson R.L."/>
            <person name="Jones R."/>
            <person name="Robson R.M."/>
            <person name="Schwartz A."/>
            <person name="Richardson T.H."/>
        </authorList>
    </citation>
    <scope>NUCLEOTIDE SEQUENCE [LARGE SCALE GENOMIC DNA]</scope>
    <source>
        <strain evidence="6 7">NCIMB 8003</strain>
    </source>
</reference>
<dbReference type="Proteomes" id="UP000068210">
    <property type="component" value="Chromosome"/>
</dbReference>
<comment type="similarity">
    <text evidence="3">Belongs to the MdcG family.</text>
</comment>
<sequence length="218" mass="23302">MGETTMRQGAGGLPRPHDLLWGASADWLEAGAPAWARAVLAAGLPVVVRRAPARDGWIAVGVRGHGREQRHATWMPRAAVHRCVQPEQLTGGGERESVCAPLRALALLQPQLDALCRQHGLAWGVTGGAGYQLATGVTVLNEGSDLDLLLRVPRPLQRRQAQALMERLEQLPCRVDLQLETPAGAVALREWASAAARVLLKAGSGARLVGDPWREVAA</sequence>
<dbReference type="NCBIfam" id="TIGR03135">
    <property type="entry name" value="malonate_mdcG"/>
    <property type="match status" value="1"/>
</dbReference>
<name>A0A0C4WV99_9GAMM</name>
<dbReference type="AlphaFoldDB" id="A0A0C4WV99"/>
<evidence type="ECO:0000313" key="7">
    <source>
        <dbReference type="Proteomes" id="UP000068210"/>
    </source>
</evidence>
<dbReference type="Pfam" id="PF10620">
    <property type="entry name" value="MdcG"/>
    <property type="match status" value="1"/>
</dbReference>
<keyword evidence="2 3" id="KW-0548">Nucleotidyltransferase</keyword>
<feature type="domain" description="Phosphoribosyl-dephospho-CoA transferase MdcG N-terminal" evidence="5">
    <location>
        <begin position="15"/>
        <end position="86"/>
    </location>
</feature>
<dbReference type="EC" id="2.7.7.66" evidence="3"/>
<dbReference type="HAMAP" id="MF_00650">
    <property type="entry name" value="Malonate_MdcG"/>
    <property type="match status" value="1"/>
</dbReference>
<dbReference type="HOGENOM" id="CLU_111981_0_0_6"/>
<proteinExistence type="inferred from homology"/>
<dbReference type="GO" id="GO:0016779">
    <property type="term" value="F:nucleotidyltransferase activity"/>
    <property type="evidence" value="ECO:0007669"/>
    <property type="project" value="UniProtKB-UniRule"/>
</dbReference>
<dbReference type="InterPro" id="IPR049180">
    <property type="entry name" value="MdcG_C"/>
</dbReference>
<dbReference type="STRING" id="1328314.Achr_31780"/>
<gene>
    <name evidence="3 6" type="primary">mdcG</name>
    <name evidence="6" type="ORF">Achr_31780</name>
</gene>
<dbReference type="KEGG" id="acx:Achr_31780"/>
<dbReference type="InterPro" id="IPR048903">
    <property type="entry name" value="MdcG_N"/>
</dbReference>
<keyword evidence="1 3" id="KW-0808">Transferase</keyword>
<dbReference type="EMBL" id="CP010415">
    <property type="protein sequence ID" value="AJE22587.1"/>
    <property type="molecule type" value="Genomic_DNA"/>
</dbReference>
<evidence type="ECO:0000259" key="4">
    <source>
        <dbReference type="Pfam" id="PF10620"/>
    </source>
</evidence>
<dbReference type="NCBIfam" id="NF002332">
    <property type="entry name" value="PRK01293.1"/>
    <property type="match status" value="1"/>
</dbReference>
<feature type="active site" evidence="3">
    <location>
        <position position="147"/>
    </location>
</feature>
<feature type="active site" evidence="3">
    <location>
        <position position="145"/>
    </location>
</feature>
<dbReference type="Pfam" id="PF20866">
    <property type="entry name" value="MdcG_N"/>
    <property type="match status" value="1"/>
</dbReference>
<feature type="domain" description="Phosphoribosyl-dephospho-CoA transferase MdcG C-terminal" evidence="4">
    <location>
        <begin position="101"/>
        <end position="212"/>
    </location>
</feature>
<evidence type="ECO:0000256" key="1">
    <source>
        <dbReference type="ARBA" id="ARBA00022679"/>
    </source>
</evidence>
<evidence type="ECO:0000256" key="3">
    <source>
        <dbReference type="HAMAP-Rule" id="MF_00650"/>
    </source>
</evidence>
<protein>
    <recommendedName>
        <fullName evidence="3">Phosphoribosyl-dephospho-CoA transferase</fullName>
        <ecNumber evidence="3">2.7.7.66</ecNumber>
    </recommendedName>
    <alternativeName>
        <fullName evidence="3">Malonate decarboxylase holo-[acyl-carrier-protein] synthase</fullName>
        <shortName evidence="3">Holo-ACP synthase</shortName>
    </alternativeName>
</protein>
<organism evidence="6 7">
    <name type="scientific">Azotobacter chroococcum NCIMB 8003</name>
    <dbReference type="NCBI Taxonomy" id="1328314"/>
    <lineage>
        <taxon>Bacteria</taxon>
        <taxon>Pseudomonadati</taxon>
        <taxon>Pseudomonadota</taxon>
        <taxon>Gammaproteobacteria</taxon>
        <taxon>Pseudomonadales</taxon>
        <taxon>Pseudomonadaceae</taxon>
        <taxon>Azotobacter</taxon>
    </lineage>
</organism>
<keyword evidence="7" id="KW-1185">Reference proteome</keyword>
<evidence type="ECO:0000313" key="6">
    <source>
        <dbReference type="EMBL" id="AJE22587.1"/>
    </source>
</evidence>
<evidence type="ECO:0000259" key="5">
    <source>
        <dbReference type="Pfam" id="PF20866"/>
    </source>
</evidence>
<evidence type="ECO:0000256" key="2">
    <source>
        <dbReference type="ARBA" id="ARBA00022695"/>
    </source>
</evidence>
<accession>A0A0C4WV99</accession>
<dbReference type="InterPro" id="IPR017557">
    <property type="entry name" value="Holo-ACP_synthase"/>
</dbReference>